<dbReference type="EMBL" id="CP044205">
    <property type="protein sequence ID" value="QFY43261.1"/>
    <property type="molecule type" value="Genomic_DNA"/>
</dbReference>
<dbReference type="InParanoid" id="A0A5Q0BM10"/>
<evidence type="ECO:0008006" key="4">
    <source>
        <dbReference type="Google" id="ProtNLM"/>
    </source>
</evidence>
<evidence type="ECO:0000313" key="2">
    <source>
        <dbReference type="EMBL" id="QFY43261.1"/>
    </source>
</evidence>
<evidence type="ECO:0000313" key="3">
    <source>
        <dbReference type="Proteomes" id="UP000325755"/>
    </source>
</evidence>
<dbReference type="InterPro" id="IPR023614">
    <property type="entry name" value="Porin_dom_sf"/>
</dbReference>
<dbReference type="Gene3D" id="2.40.160.10">
    <property type="entry name" value="Porin"/>
    <property type="match status" value="1"/>
</dbReference>
<feature type="chain" id="PRO_5024945828" description="OprD family porin" evidence="1">
    <location>
        <begin position="36"/>
        <end position="522"/>
    </location>
</feature>
<keyword evidence="3" id="KW-1185">Reference proteome</keyword>
<gene>
    <name evidence="2" type="ORF">F6R98_12050</name>
</gene>
<dbReference type="Proteomes" id="UP000325755">
    <property type="component" value="Chromosome"/>
</dbReference>
<dbReference type="OrthoDB" id="5297269at2"/>
<protein>
    <recommendedName>
        <fullName evidence="4">OprD family porin</fullName>
    </recommendedName>
</protein>
<dbReference type="RefSeq" id="WP_153249241.1">
    <property type="nucleotide sequence ID" value="NZ_CP044205.1"/>
</dbReference>
<dbReference type="AlphaFoldDB" id="A0A5Q0BM10"/>
<name>A0A5Q0BM10_9GAMM</name>
<dbReference type="KEGG" id="mmob:F6R98_12050"/>
<evidence type="ECO:0000256" key="1">
    <source>
        <dbReference type="SAM" id="SignalP"/>
    </source>
</evidence>
<keyword evidence="1" id="KW-0732">Signal</keyword>
<organism evidence="2 3">
    <name type="scientific">Candidatus Methylospira mobilis</name>
    <dbReference type="NCBI Taxonomy" id="1808979"/>
    <lineage>
        <taxon>Bacteria</taxon>
        <taxon>Pseudomonadati</taxon>
        <taxon>Pseudomonadota</taxon>
        <taxon>Gammaproteobacteria</taxon>
        <taxon>Methylococcales</taxon>
        <taxon>Methylococcaceae</taxon>
        <taxon>Candidatus Methylospira</taxon>
    </lineage>
</organism>
<accession>A0A5Q0BM10</accession>
<reference evidence="2 3" key="1">
    <citation type="submission" date="2019-09" db="EMBL/GenBank/DDBJ databases">
        <title>Ecophysiology of the spiral-shaped methanotroph Methylospira mobilis as revealed by the complete genome sequence.</title>
        <authorList>
            <person name="Oshkin I.Y."/>
            <person name="Dedysh S.N."/>
            <person name="Miroshnikov K."/>
            <person name="Danilova O.V."/>
            <person name="Hakobyan A."/>
            <person name="Liesack W."/>
        </authorList>
    </citation>
    <scope>NUCLEOTIDE SEQUENCE [LARGE SCALE GENOMIC DNA]</scope>
    <source>
        <strain evidence="2 3">Shm1</strain>
    </source>
</reference>
<sequence>MSSLSHKKSLGPVFLNLLARAGVACLLAGTAVAFAQEPAPGSATAGAGQSLESEAKTGVAANMVGAAPAKLENGGLYDEGSYTDILDWIKQTKFHGNLRAYFFAREDTGSKSPLGENSFSLGGFAGFLTAPVYGLQAAFTLGAANSIGVNPKPAMPQQLANYSNYHGDMSLPSGSFWVAKEAYMKYTNRYFMVRGPDQVLDTPWIMPSDSRMTPSSWRAVYGELYPFKDHDNAELKKLSLVGLRIFDFQGRSDTTYLANNLYMPGHMQGQAGLAALNNQSTPGALAFGAKYGTSKDALSAQVWWHQFYNFSQLLWLDGSYLWKTGTGFDPLIGAQFANQEPDGSNMLALAKSSGGAAAATQAYGVIAGVDTQWIRFTAAWNDIVAKKGTFQNGNLVSPYSWGYSTDPLYTTQMINGIIEKNTSGQAWKIAGTSFFMDKQIKVILSYASFYLAGNANGAAGNGWASTSYVNGSSNETDADVTYFFPKDSALDGLSIRNRIGVAQGNQSRGHDWYERFQIQYQF</sequence>
<proteinExistence type="predicted"/>
<feature type="signal peptide" evidence="1">
    <location>
        <begin position="1"/>
        <end position="35"/>
    </location>
</feature>